<keyword evidence="2" id="KW-0238">DNA-binding</keyword>
<feature type="domain" description="HTH asnC-type" evidence="5">
    <location>
        <begin position="25"/>
        <end position="86"/>
    </location>
</feature>
<evidence type="ECO:0000256" key="3">
    <source>
        <dbReference type="ARBA" id="ARBA00023163"/>
    </source>
</evidence>
<evidence type="ECO:0000259" key="5">
    <source>
        <dbReference type="PROSITE" id="PS50956"/>
    </source>
</evidence>
<keyword evidence="1" id="KW-0805">Transcription regulation</keyword>
<dbReference type="PROSITE" id="PS50956">
    <property type="entry name" value="HTH_ASNC_2"/>
    <property type="match status" value="1"/>
</dbReference>
<dbReference type="EMBL" id="JACHJV010000002">
    <property type="protein sequence ID" value="MBB4927919.1"/>
    <property type="molecule type" value="Genomic_DNA"/>
</dbReference>
<dbReference type="InterPro" id="IPR019888">
    <property type="entry name" value="Tscrpt_reg_AsnC-like"/>
</dbReference>
<keyword evidence="3" id="KW-0804">Transcription</keyword>
<dbReference type="GO" id="GO:0043200">
    <property type="term" value="P:response to amino acid"/>
    <property type="evidence" value="ECO:0007669"/>
    <property type="project" value="TreeGrafter"/>
</dbReference>
<dbReference type="PRINTS" id="PR00033">
    <property type="entry name" value="HTHASNC"/>
</dbReference>
<dbReference type="InterPro" id="IPR019885">
    <property type="entry name" value="Tscrpt_reg_HTH_AsnC-type_CS"/>
</dbReference>
<sequence>MGVPAASPKEPRHPRQSADDPCARFDSLDIRLLELVQSEGRISLSELGRRVNLSPAAVSERIRRLEEGGTITGYAATVSLARLGYGLLAFIRLDPAAGIGFRDPRLKEMTARPEVLEAHHLVGEDGWILKVAVRDTAHLEDLLEYVSGIGRTSTSIVLSTPVHSKVLPPAGSLPRATPEGTAQHAVPSGGSDRIRL</sequence>
<dbReference type="Pfam" id="PF01037">
    <property type="entry name" value="AsnC_trans_reg"/>
    <property type="match status" value="1"/>
</dbReference>
<dbReference type="AlphaFoldDB" id="A0A7W7R9Q9"/>
<dbReference type="InterPro" id="IPR011008">
    <property type="entry name" value="Dimeric_a/b-barrel"/>
</dbReference>
<dbReference type="Pfam" id="PF13404">
    <property type="entry name" value="HTH_AsnC-type"/>
    <property type="match status" value="1"/>
</dbReference>
<gene>
    <name evidence="6" type="ORF">FHR34_007014</name>
</gene>
<evidence type="ECO:0000313" key="6">
    <source>
        <dbReference type="EMBL" id="MBB4927919.1"/>
    </source>
</evidence>
<comment type="caution">
    <text evidence="6">The sequence shown here is derived from an EMBL/GenBank/DDBJ whole genome shotgun (WGS) entry which is preliminary data.</text>
</comment>
<dbReference type="CDD" id="cd00090">
    <property type="entry name" value="HTH_ARSR"/>
    <property type="match status" value="1"/>
</dbReference>
<dbReference type="InterPro" id="IPR011991">
    <property type="entry name" value="ArsR-like_HTH"/>
</dbReference>
<dbReference type="PROSITE" id="PS00519">
    <property type="entry name" value="HTH_ASNC_1"/>
    <property type="match status" value="1"/>
</dbReference>
<dbReference type="PANTHER" id="PTHR30154:SF53">
    <property type="entry name" value="HTH-TYPE TRANSCRIPTIONAL REGULATOR LRPC"/>
    <property type="match status" value="1"/>
</dbReference>
<dbReference type="GO" id="GO:0005829">
    <property type="term" value="C:cytosol"/>
    <property type="evidence" value="ECO:0007669"/>
    <property type="project" value="TreeGrafter"/>
</dbReference>
<dbReference type="Gene3D" id="1.10.10.10">
    <property type="entry name" value="Winged helix-like DNA-binding domain superfamily/Winged helix DNA-binding domain"/>
    <property type="match status" value="1"/>
</dbReference>
<dbReference type="PANTHER" id="PTHR30154">
    <property type="entry name" value="LEUCINE-RESPONSIVE REGULATORY PROTEIN"/>
    <property type="match status" value="1"/>
</dbReference>
<evidence type="ECO:0000256" key="4">
    <source>
        <dbReference type="SAM" id="MobiDB-lite"/>
    </source>
</evidence>
<evidence type="ECO:0000256" key="1">
    <source>
        <dbReference type="ARBA" id="ARBA00023015"/>
    </source>
</evidence>
<dbReference type="InterPro" id="IPR036390">
    <property type="entry name" value="WH_DNA-bd_sf"/>
</dbReference>
<evidence type="ECO:0000256" key="2">
    <source>
        <dbReference type="ARBA" id="ARBA00023125"/>
    </source>
</evidence>
<dbReference type="InterPro" id="IPR019887">
    <property type="entry name" value="Tscrpt_reg_AsnC/Lrp_C"/>
</dbReference>
<protein>
    <submittedName>
        <fullName evidence="6">Lrp/AsnC family leucine-responsive transcriptional regulator</fullName>
    </submittedName>
</protein>
<dbReference type="InterPro" id="IPR000485">
    <property type="entry name" value="AsnC-type_HTH_dom"/>
</dbReference>
<dbReference type="RefSeq" id="WP_184944722.1">
    <property type="nucleotide sequence ID" value="NZ_JACHJV010000002.1"/>
</dbReference>
<feature type="region of interest" description="Disordered" evidence="4">
    <location>
        <begin position="1"/>
        <end position="20"/>
    </location>
</feature>
<accession>A0A7W7R9Q9</accession>
<organism evidence="6 7">
    <name type="scientific">Kitasatospora kifunensis</name>
    <name type="common">Streptomyces kifunensis</name>
    <dbReference type="NCBI Taxonomy" id="58351"/>
    <lineage>
        <taxon>Bacteria</taxon>
        <taxon>Bacillati</taxon>
        <taxon>Actinomycetota</taxon>
        <taxon>Actinomycetes</taxon>
        <taxon>Kitasatosporales</taxon>
        <taxon>Streptomycetaceae</taxon>
        <taxon>Kitasatospora</taxon>
    </lineage>
</organism>
<feature type="compositionally biased region" description="Basic and acidic residues" evidence="4">
    <location>
        <begin position="9"/>
        <end position="20"/>
    </location>
</feature>
<dbReference type="SUPFAM" id="SSF46785">
    <property type="entry name" value="Winged helix' DNA-binding domain"/>
    <property type="match status" value="1"/>
</dbReference>
<proteinExistence type="predicted"/>
<dbReference type="SUPFAM" id="SSF54909">
    <property type="entry name" value="Dimeric alpha+beta barrel"/>
    <property type="match status" value="1"/>
</dbReference>
<evidence type="ECO:0000313" key="7">
    <source>
        <dbReference type="Proteomes" id="UP000540506"/>
    </source>
</evidence>
<feature type="region of interest" description="Disordered" evidence="4">
    <location>
        <begin position="168"/>
        <end position="196"/>
    </location>
</feature>
<dbReference type="Proteomes" id="UP000540506">
    <property type="component" value="Unassembled WGS sequence"/>
</dbReference>
<dbReference type="InterPro" id="IPR036388">
    <property type="entry name" value="WH-like_DNA-bd_sf"/>
</dbReference>
<dbReference type="SMART" id="SM00344">
    <property type="entry name" value="HTH_ASNC"/>
    <property type="match status" value="1"/>
</dbReference>
<dbReference type="GO" id="GO:0043565">
    <property type="term" value="F:sequence-specific DNA binding"/>
    <property type="evidence" value="ECO:0007669"/>
    <property type="project" value="InterPro"/>
</dbReference>
<reference evidence="6 7" key="1">
    <citation type="submission" date="2020-08" db="EMBL/GenBank/DDBJ databases">
        <title>Sequencing the genomes of 1000 actinobacteria strains.</title>
        <authorList>
            <person name="Klenk H.-P."/>
        </authorList>
    </citation>
    <scope>NUCLEOTIDE SEQUENCE [LARGE SCALE GENOMIC DNA]</scope>
    <source>
        <strain evidence="6 7">DSM 41654</strain>
    </source>
</reference>
<dbReference type="Gene3D" id="3.30.70.920">
    <property type="match status" value="1"/>
</dbReference>
<name>A0A7W7R9Q9_KITKI</name>
<keyword evidence="7" id="KW-1185">Reference proteome</keyword>